<dbReference type="EMBL" id="CP000747">
    <property type="protein sequence ID" value="ACG78784.1"/>
    <property type="molecule type" value="Genomic_DNA"/>
</dbReference>
<dbReference type="HOGENOM" id="CLU_030705_1_2_5"/>
<dbReference type="SUPFAM" id="SSF51905">
    <property type="entry name" value="FAD/NAD(P)-binding domain"/>
    <property type="match status" value="1"/>
</dbReference>
<proteinExistence type="predicted"/>
<name>B4RFX1_PHEZH</name>
<dbReference type="Proteomes" id="UP000001868">
    <property type="component" value="Chromosome"/>
</dbReference>
<dbReference type="GO" id="GO:0016491">
    <property type="term" value="F:oxidoreductase activity"/>
    <property type="evidence" value="ECO:0007669"/>
    <property type="project" value="UniProtKB-KW"/>
</dbReference>
<keyword evidence="1" id="KW-0560">Oxidoreductase</keyword>
<dbReference type="PANTHER" id="PTHR42949:SF3">
    <property type="entry name" value="ANAEROBIC GLYCEROL-3-PHOSPHATE DEHYDROGENASE SUBUNIT B"/>
    <property type="match status" value="1"/>
</dbReference>
<protein>
    <submittedName>
        <fullName evidence="4">Sarcosine oxidase, subunit alpha</fullName>
    </submittedName>
</protein>
<evidence type="ECO:0000259" key="2">
    <source>
        <dbReference type="Pfam" id="PF04324"/>
    </source>
</evidence>
<evidence type="ECO:0000256" key="1">
    <source>
        <dbReference type="ARBA" id="ARBA00023002"/>
    </source>
</evidence>
<evidence type="ECO:0000313" key="5">
    <source>
        <dbReference type="Proteomes" id="UP000001868"/>
    </source>
</evidence>
<feature type="domain" description="FAD/NAD(P)-binding" evidence="3">
    <location>
        <begin position="3"/>
        <end position="309"/>
    </location>
</feature>
<dbReference type="PRINTS" id="PR00469">
    <property type="entry name" value="PNDRDTASEII"/>
</dbReference>
<dbReference type="PRINTS" id="PR00368">
    <property type="entry name" value="FADPNR"/>
</dbReference>
<feature type="domain" description="BFD-like [2Fe-2S]-binding" evidence="2">
    <location>
        <begin position="366"/>
        <end position="416"/>
    </location>
</feature>
<dbReference type="RefSeq" id="WP_012522924.1">
    <property type="nucleotide sequence ID" value="NC_011144.1"/>
</dbReference>
<dbReference type="InterPro" id="IPR036188">
    <property type="entry name" value="FAD/NAD-bd_sf"/>
</dbReference>
<dbReference type="InterPro" id="IPR051691">
    <property type="entry name" value="Metab_Enz_Cyan_OpOx_G3PDH"/>
</dbReference>
<keyword evidence="5" id="KW-1185">Reference proteome</keyword>
<organism evidence="4 5">
    <name type="scientific">Phenylobacterium zucineum (strain HLK1)</name>
    <dbReference type="NCBI Taxonomy" id="450851"/>
    <lineage>
        <taxon>Bacteria</taxon>
        <taxon>Pseudomonadati</taxon>
        <taxon>Pseudomonadota</taxon>
        <taxon>Alphaproteobacteria</taxon>
        <taxon>Caulobacterales</taxon>
        <taxon>Caulobacteraceae</taxon>
        <taxon>Phenylobacterium</taxon>
    </lineage>
</organism>
<dbReference type="InterPro" id="IPR041854">
    <property type="entry name" value="BFD-like_2Fe2S-bd_dom_sf"/>
</dbReference>
<evidence type="ECO:0000259" key="3">
    <source>
        <dbReference type="Pfam" id="PF07992"/>
    </source>
</evidence>
<dbReference type="InterPro" id="IPR007419">
    <property type="entry name" value="BFD-like_2Fe2S-bd_dom"/>
</dbReference>
<sequence>MTDVLVIGAGPAGMSAALDLQARGFSVTVVDDQPAPGGRIFAAIETREAKTAEEQGGAALVTRFRHGGGDYLPSTEVWQIEGGPRVFLSSGGEARMLEPAFVVFATGAQERPMPFPGWQLPGVMTVGAAQILLKTARQIPDRPVWLAGSGPLLLLYIQQLVDAGGEVAGVIDTTPPGRAVAAAPHLLGALRYGAADLIRGLNWLLPRSRRRIIRGVVALEALGSERLTGVRYKTRGGRTGEIPTEHLLVHDGVIPGVHATLAAGCEHQWNVSQRAFEPVTDGYGATSKPSIFVAGDAATIGGARMAPVSGRLAAIGVARAAGKLSPREAEAEAAPLRRTLANNARFRRFLDAAFPGMTLGIPDSTMVCRCEEVTAGQVRTALRDRPHLGPDGVKATTRAGMGPCQGRQCAPTLSRLTAETHQLPFGAVGFLKIRPPLKPLTLKELASLETDA</sequence>
<dbReference type="InterPro" id="IPR023753">
    <property type="entry name" value="FAD/NAD-binding_dom"/>
</dbReference>
<dbReference type="STRING" id="450851.PHZ_c2375"/>
<dbReference type="Pfam" id="PF04324">
    <property type="entry name" value="Fer2_BFD"/>
    <property type="match status" value="1"/>
</dbReference>
<accession>B4RFX1</accession>
<dbReference type="Pfam" id="PF07992">
    <property type="entry name" value="Pyr_redox_2"/>
    <property type="match status" value="1"/>
</dbReference>
<dbReference type="CDD" id="cd19946">
    <property type="entry name" value="GlpA-like_Fer2_BFD-like"/>
    <property type="match status" value="1"/>
</dbReference>
<reference evidence="4 5" key="1">
    <citation type="journal article" date="2008" name="BMC Genomics">
        <title>Complete genome of Phenylobacterium zucineum - a novel facultative intracellular bacterium isolated from human erythroleukemia cell line K562.</title>
        <authorList>
            <person name="Luo Y."/>
            <person name="Xu X."/>
            <person name="Ding Z."/>
            <person name="Liu Z."/>
            <person name="Zhang B."/>
            <person name="Yan Z."/>
            <person name="Sun J."/>
            <person name="Hu S."/>
            <person name="Hu X."/>
        </authorList>
    </citation>
    <scope>NUCLEOTIDE SEQUENCE [LARGE SCALE GENOMIC DNA]</scope>
    <source>
        <strain evidence="4 5">HLK1</strain>
    </source>
</reference>
<dbReference type="PIRSF" id="PIRSF037495">
    <property type="entry name" value="Opine_OX_OoxA/HcnB"/>
    <property type="match status" value="1"/>
</dbReference>
<dbReference type="eggNOG" id="COG0446">
    <property type="taxonomic scope" value="Bacteria"/>
</dbReference>
<dbReference type="OrthoDB" id="9801699at2"/>
<evidence type="ECO:0000313" key="4">
    <source>
        <dbReference type="EMBL" id="ACG78784.1"/>
    </source>
</evidence>
<dbReference type="PANTHER" id="PTHR42949">
    <property type="entry name" value="ANAEROBIC GLYCEROL-3-PHOSPHATE DEHYDROGENASE SUBUNIT B"/>
    <property type="match status" value="1"/>
</dbReference>
<dbReference type="AlphaFoldDB" id="B4RFX1"/>
<dbReference type="Gene3D" id="3.50.50.60">
    <property type="entry name" value="FAD/NAD(P)-binding domain"/>
    <property type="match status" value="3"/>
</dbReference>
<dbReference type="InterPro" id="IPR017224">
    <property type="entry name" value="Opine_Oxase_asu/HCN_bsu"/>
</dbReference>
<gene>
    <name evidence="4" type="primary">soxA</name>
    <name evidence="4" type="ordered locus">PHZ_c2375</name>
</gene>
<dbReference type="KEGG" id="pzu:PHZ_c2375"/>
<dbReference type="Gene3D" id="1.10.10.1100">
    <property type="entry name" value="BFD-like [2Fe-2S]-binding domain"/>
    <property type="match status" value="1"/>
</dbReference>